<organism evidence="7 8">
    <name type="scientific">Candidatus Harrisonbacteria bacterium CG10_big_fil_rev_8_21_14_0_10_40_38</name>
    <dbReference type="NCBI Taxonomy" id="1974583"/>
    <lineage>
        <taxon>Bacteria</taxon>
        <taxon>Candidatus Harrisoniibacteriota</taxon>
    </lineage>
</organism>
<sequence length="185" mass="21745">MTDTDEAIAFRVQNGDRESFGVLVQRYESKMLRYARKFLSHTGDMQDVVQEVFLKAYINIQSFDTKRKFSSWLYRIAHNEFISLIRKNSRQPFFSFDADTIFPHPVAEETSDGLLKDKELKEALDSCLAKLSPKYRELLTLFYFEELSYQEIADILRVPVSTVGVRLKRGKDHLRKEYEKQNGKQ</sequence>
<dbReference type="PANTHER" id="PTHR43133:SF51">
    <property type="entry name" value="RNA POLYMERASE SIGMA FACTOR"/>
    <property type="match status" value="1"/>
</dbReference>
<gene>
    <name evidence="7" type="ORF">COU07_01715</name>
</gene>
<dbReference type="AlphaFoldDB" id="A0A2H0UT76"/>
<dbReference type="SUPFAM" id="SSF88946">
    <property type="entry name" value="Sigma2 domain of RNA polymerase sigma factors"/>
    <property type="match status" value="1"/>
</dbReference>
<dbReference type="InterPro" id="IPR007627">
    <property type="entry name" value="RNA_pol_sigma70_r2"/>
</dbReference>
<dbReference type="GO" id="GO:0016987">
    <property type="term" value="F:sigma factor activity"/>
    <property type="evidence" value="ECO:0007669"/>
    <property type="project" value="UniProtKB-KW"/>
</dbReference>
<evidence type="ECO:0000259" key="6">
    <source>
        <dbReference type="Pfam" id="PF08281"/>
    </source>
</evidence>
<comment type="caution">
    <text evidence="7">The sequence shown here is derived from an EMBL/GenBank/DDBJ whole genome shotgun (WGS) entry which is preliminary data.</text>
</comment>
<evidence type="ECO:0000256" key="1">
    <source>
        <dbReference type="ARBA" id="ARBA00010641"/>
    </source>
</evidence>
<dbReference type="InterPro" id="IPR039425">
    <property type="entry name" value="RNA_pol_sigma-70-like"/>
</dbReference>
<dbReference type="Pfam" id="PF04542">
    <property type="entry name" value="Sigma70_r2"/>
    <property type="match status" value="1"/>
</dbReference>
<dbReference type="InterPro" id="IPR014284">
    <property type="entry name" value="RNA_pol_sigma-70_dom"/>
</dbReference>
<reference evidence="8" key="1">
    <citation type="submission" date="2017-09" db="EMBL/GenBank/DDBJ databases">
        <title>Depth-based differentiation of microbial function through sediment-hosted aquifers and enrichment of novel symbionts in the deep terrestrial subsurface.</title>
        <authorList>
            <person name="Probst A.J."/>
            <person name="Ladd B."/>
            <person name="Jarett J.K."/>
            <person name="Geller-Mcgrath D.E."/>
            <person name="Sieber C.M.K."/>
            <person name="Emerson J.B."/>
            <person name="Anantharaman K."/>
            <person name="Thomas B.C."/>
            <person name="Malmstrom R."/>
            <person name="Stieglmeier M."/>
            <person name="Klingl A."/>
            <person name="Woyke T."/>
            <person name="Ryan C.M."/>
            <person name="Banfield J.F."/>
        </authorList>
    </citation>
    <scope>NUCLEOTIDE SEQUENCE [LARGE SCALE GENOMIC DNA]</scope>
</reference>
<dbReference type="SUPFAM" id="SSF88659">
    <property type="entry name" value="Sigma3 and sigma4 domains of RNA polymerase sigma factors"/>
    <property type="match status" value="1"/>
</dbReference>
<name>A0A2H0UT76_9BACT</name>
<dbReference type="InterPro" id="IPR013249">
    <property type="entry name" value="RNA_pol_sigma70_r4_t2"/>
</dbReference>
<dbReference type="Gene3D" id="1.10.10.10">
    <property type="entry name" value="Winged helix-like DNA-binding domain superfamily/Winged helix DNA-binding domain"/>
    <property type="match status" value="1"/>
</dbReference>
<dbReference type="Gene3D" id="1.10.1740.10">
    <property type="match status" value="1"/>
</dbReference>
<dbReference type="InterPro" id="IPR036388">
    <property type="entry name" value="WH-like_DNA-bd_sf"/>
</dbReference>
<evidence type="ECO:0000313" key="7">
    <source>
        <dbReference type="EMBL" id="PIR89594.1"/>
    </source>
</evidence>
<protein>
    <submittedName>
        <fullName evidence="7">RNA polymerase sigma factor SigW</fullName>
    </submittedName>
</protein>
<comment type="similarity">
    <text evidence="1">Belongs to the sigma-70 factor family. ECF subfamily.</text>
</comment>
<accession>A0A2H0UT76</accession>
<evidence type="ECO:0000256" key="3">
    <source>
        <dbReference type="ARBA" id="ARBA00023082"/>
    </source>
</evidence>
<evidence type="ECO:0000256" key="2">
    <source>
        <dbReference type="ARBA" id="ARBA00023015"/>
    </source>
</evidence>
<keyword evidence="3" id="KW-0731">Sigma factor</keyword>
<keyword evidence="2" id="KW-0805">Transcription regulation</keyword>
<dbReference type="EMBL" id="PFAZ01000001">
    <property type="protein sequence ID" value="PIR89594.1"/>
    <property type="molecule type" value="Genomic_DNA"/>
</dbReference>
<dbReference type="NCBIfam" id="TIGR02937">
    <property type="entry name" value="sigma70-ECF"/>
    <property type="match status" value="1"/>
</dbReference>
<feature type="domain" description="RNA polymerase sigma factor 70 region 4 type 2" evidence="6">
    <location>
        <begin position="122"/>
        <end position="174"/>
    </location>
</feature>
<dbReference type="InterPro" id="IPR013325">
    <property type="entry name" value="RNA_pol_sigma_r2"/>
</dbReference>
<feature type="domain" description="RNA polymerase sigma-70 region 2" evidence="5">
    <location>
        <begin position="23"/>
        <end position="90"/>
    </location>
</feature>
<dbReference type="InterPro" id="IPR013324">
    <property type="entry name" value="RNA_pol_sigma_r3/r4-like"/>
</dbReference>
<evidence type="ECO:0000313" key="8">
    <source>
        <dbReference type="Proteomes" id="UP000231157"/>
    </source>
</evidence>
<proteinExistence type="inferred from homology"/>
<dbReference type="Pfam" id="PF08281">
    <property type="entry name" value="Sigma70_r4_2"/>
    <property type="match status" value="1"/>
</dbReference>
<dbReference type="GO" id="GO:0006352">
    <property type="term" value="P:DNA-templated transcription initiation"/>
    <property type="evidence" value="ECO:0007669"/>
    <property type="project" value="InterPro"/>
</dbReference>
<dbReference type="GO" id="GO:0003677">
    <property type="term" value="F:DNA binding"/>
    <property type="evidence" value="ECO:0007669"/>
    <property type="project" value="InterPro"/>
</dbReference>
<dbReference type="CDD" id="cd06171">
    <property type="entry name" value="Sigma70_r4"/>
    <property type="match status" value="1"/>
</dbReference>
<evidence type="ECO:0000259" key="5">
    <source>
        <dbReference type="Pfam" id="PF04542"/>
    </source>
</evidence>
<dbReference type="Proteomes" id="UP000231157">
    <property type="component" value="Unassembled WGS sequence"/>
</dbReference>
<keyword evidence="4" id="KW-0804">Transcription</keyword>
<evidence type="ECO:0000256" key="4">
    <source>
        <dbReference type="ARBA" id="ARBA00023163"/>
    </source>
</evidence>
<dbReference type="PANTHER" id="PTHR43133">
    <property type="entry name" value="RNA POLYMERASE ECF-TYPE SIGMA FACTO"/>
    <property type="match status" value="1"/>
</dbReference>